<feature type="domain" description="Proteasome alpha-type subunits" evidence="7">
    <location>
        <begin position="8"/>
        <end position="30"/>
    </location>
</feature>
<evidence type="ECO:0000313" key="8">
    <source>
        <dbReference type="EMBL" id="RSH89567.1"/>
    </source>
</evidence>
<evidence type="ECO:0000256" key="6">
    <source>
        <dbReference type="RuleBase" id="RU000551"/>
    </source>
</evidence>
<dbReference type="Proteomes" id="UP000279259">
    <property type="component" value="Unassembled WGS sequence"/>
</dbReference>
<comment type="similarity">
    <text evidence="5 6">Belongs to the peptidase T1A family.</text>
</comment>
<keyword evidence="4 6" id="KW-0539">Nucleus</keyword>
<dbReference type="InterPro" id="IPR023332">
    <property type="entry name" value="Proteasome_alpha-type"/>
</dbReference>
<dbReference type="InterPro" id="IPR000426">
    <property type="entry name" value="Proteasome_asu_N"/>
</dbReference>
<dbReference type="PROSITE" id="PS00388">
    <property type="entry name" value="PROTEASOME_ALPHA_1"/>
    <property type="match status" value="1"/>
</dbReference>
<evidence type="ECO:0000256" key="1">
    <source>
        <dbReference type="ARBA" id="ARBA00002000"/>
    </source>
</evidence>
<organism evidence="8 9">
    <name type="scientific">Saitozyma podzolica</name>
    <dbReference type="NCBI Taxonomy" id="1890683"/>
    <lineage>
        <taxon>Eukaryota</taxon>
        <taxon>Fungi</taxon>
        <taxon>Dikarya</taxon>
        <taxon>Basidiomycota</taxon>
        <taxon>Agaricomycotina</taxon>
        <taxon>Tremellomycetes</taxon>
        <taxon>Tremellales</taxon>
        <taxon>Trimorphomycetaceae</taxon>
        <taxon>Saitozyma</taxon>
    </lineage>
</organism>
<accession>A0A427YF08</accession>
<keyword evidence="3 5" id="KW-0647">Proteasome</keyword>
<evidence type="ECO:0000313" key="9">
    <source>
        <dbReference type="Proteomes" id="UP000279259"/>
    </source>
</evidence>
<dbReference type="Gene3D" id="3.60.20.10">
    <property type="entry name" value="Glutamine Phosphoribosylpyrophosphate, subunit 1, domain 1"/>
    <property type="match status" value="1"/>
</dbReference>
<dbReference type="Pfam" id="PF10584">
    <property type="entry name" value="Proteasome_A_N"/>
    <property type="match status" value="1"/>
</dbReference>
<evidence type="ECO:0000256" key="4">
    <source>
        <dbReference type="ARBA" id="ARBA00023242"/>
    </source>
</evidence>
<reference evidence="8 9" key="1">
    <citation type="submission" date="2018-11" db="EMBL/GenBank/DDBJ databases">
        <title>Genome sequence of Saitozyma podzolica DSM 27192.</title>
        <authorList>
            <person name="Aliyu H."/>
            <person name="Gorte O."/>
            <person name="Ochsenreither K."/>
        </authorList>
    </citation>
    <scope>NUCLEOTIDE SEQUENCE [LARGE SCALE GENOMIC DNA]</scope>
    <source>
        <strain evidence="8 9">DSM 27192</strain>
    </source>
</reference>
<keyword evidence="2 6" id="KW-0963">Cytoplasm</keyword>
<comment type="subcellular location">
    <subcellularLocation>
        <location evidence="6">Cytoplasm</location>
    </subcellularLocation>
    <subcellularLocation>
        <location evidence="6">Nucleus</location>
    </subcellularLocation>
</comment>
<dbReference type="GO" id="GO:0005737">
    <property type="term" value="C:cytoplasm"/>
    <property type="evidence" value="ECO:0007669"/>
    <property type="project" value="UniProtKB-SubCell"/>
</dbReference>
<comment type="function">
    <text evidence="1">The proteasome is a multicatalytic proteinase complex which is characterized by its ability to cleave peptides with Arg, Phe, Tyr, Leu, and Glu adjacent to the leaving group at neutral or slightly basic pH. The proteasome has an ATP-dependent proteolytic activity.</text>
</comment>
<dbReference type="InterPro" id="IPR029055">
    <property type="entry name" value="Ntn_hydrolases_N"/>
</dbReference>
<keyword evidence="9" id="KW-1185">Reference proteome</keyword>
<dbReference type="AlphaFoldDB" id="A0A427YF08"/>
<dbReference type="OrthoDB" id="40134at2759"/>
<dbReference type="SMART" id="SM00948">
    <property type="entry name" value="Proteasome_A_N"/>
    <property type="match status" value="1"/>
</dbReference>
<dbReference type="GO" id="GO:0006511">
    <property type="term" value="P:ubiquitin-dependent protein catabolic process"/>
    <property type="evidence" value="ECO:0007669"/>
    <property type="project" value="InterPro"/>
</dbReference>
<sequence>MSSIGTGYDLSVSTYSPDGRLFQVEYANKAVEAAGVAVGLRCTDGIILGVERLLHSKLLVKGANRRIQSVDEHIGMATAGLLADGKHLGSRARDEAANFRETYNAPVTVQVLSDRISGYVQAYTCYGSVRPFGISTLVAGADKTGPRLFCIEPSGVFYGYRACAVGKGRALARTELEKVLAKEGGVSVREGVMEVARMLSGLASYLAPLAISLSRSTAVESVKNDVLAIHLVHDDNQDKAFELEMTWVCEESGMKHAAVPADLLAEAEEKAKAALEEGMEED</sequence>
<dbReference type="Pfam" id="PF00227">
    <property type="entry name" value="Proteasome"/>
    <property type="match status" value="1"/>
</dbReference>
<dbReference type="SUPFAM" id="SSF56235">
    <property type="entry name" value="N-terminal nucleophile aminohydrolases (Ntn hydrolases)"/>
    <property type="match status" value="1"/>
</dbReference>
<comment type="caution">
    <text evidence="8">The sequence shown here is derived from an EMBL/GenBank/DDBJ whole genome shotgun (WGS) entry which is preliminary data.</text>
</comment>
<dbReference type="CDD" id="cd03751">
    <property type="entry name" value="proteasome_alpha_type_3"/>
    <property type="match status" value="1"/>
</dbReference>
<evidence type="ECO:0000256" key="3">
    <source>
        <dbReference type="ARBA" id="ARBA00022942"/>
    </source>
</evidence>
<protein>
    <recommendedName>
        <fullName evidence="6">Proteasome subunit alpha type</fullName>
    </recommendedName>
</protein>
<dbReference type="FunFam" id="3.60.20.10:FF:000007">
    <property type="entry name" value="Proteasome subunit alpha type"/>
    <property type="match status" value="1"/>
</dbReference>
<gene>
    <name evidence="8" type="ORF">EHS25_002118</name>
</gene>
<evidence type="ECO:0000259" key="7">
    <source>
        <dbReference type="PROSITE" id="PS00388"/>
    </source>
</evidence>
<evidence type="ECO:0000256" key="5">
    <source>
        <dbReference type="PROSITE-ProRule" id="PRU00808"/>
    </source>
</evidence>
<dbReference type="InterPro" id="IPR050115">
    <property type="entry name" value="Proteasome_alpha"/>
</dbReference>
<dbReference type="PANTHER" id="PTHR11599">
    <property type="entry name" value="PROTEASOME SUBUNIT ALPHA/BETA"/>
    <property type="match status" value="1"/>
</dbReference>
<comment type="subunit">
    <text evidence="6">The 26S proteasome consists of a 20S proteasome core and two 19S regulatory subunits.</text>
</comment>
<dbReference type="PROSITE" id="PS51475">
    <property type="entry name" value="PROTEASOME_ALPHA_2"/>
    <property type="match status" value="1"/>
</dbReference>
<dbReference type="GO" id="GO:0005634">
    <property type="term" value="C:nucleus"/>
    <property type="evidence" value="ECO:0007669"/>
    <property type="project" value="UniProtKB-SubCell"/>
</dbReference>
<dbReference type="STRING" id="1890683.A0A427YF08"/>
<proteinExistence type="inferred from homology"/>
<dbReference type="EMBL" id="RSCD01000013">
    <property type="protein sequence ID" value="RSH89567.1"/>
    <property type="molecule type" value="Genomic_DNA"/>
</dbReference>
<dbReference type="GO" id="GO:0019773">
    <property type="term" value="C:proteasome core complex, alpha-subunit complex"/>
    <property type="evidence" value="ECO:0007669"/>
    <property type="project" value="UniProtKB-UniRule"/>
</dbReference>
<dbReference type="InterPro" id="IPR001353">
    <property type="entry name" value="Proteasome_sua/b"/>
</dbReference>
<name>A0A427YF08_9TREE</name>
<evidence type="ECO:0000256" key="2">
    <source>
        <dbReference type="ARBA" id="ARBA00022490"/>
    </source>
</evidence>